<reference evidence="2" key="1">
    <citation type="submission" date="2022-09" db="EMBL/GenBank/DDBJ databases">
        <title>Fusarium specimens isolated from Avocado Roots.</title>
        <authorList>
            <person name="Stajich J."/>
            <person name="Roper C."/>
            <person name="Heimlech-Rivalta G."/>
        </authorList>
    </citation>
    <scope>NUCLEOTIDE SEQUENCE</scope>
    <source>
        <strain evidence="2">CF00095</strain>
    </source>
</reference>
<accession>A0ABQ8QX86</accession>
<keyword evidence="3" id="KW-1185">Reference proteome</keyword>
<evidence type="ECO:0000256" key="1">
    <source>
        <dbReference type="SAM" id="MobiDB-lite"/>
    </source>
</evidence>
<feature type="compositionally biased region" description="Basic and acidic residues" evidence="1">
    <location>
        <begin position="225"/>
        <end position="236"/>
    </location>
</feature>
<sequence length="271" mass="31433">SKNRKQKTKLSLEEKARIAEEARVAKQAQLAKQAHMDKLTDLVLRETNYKPVIEAVAKAAAKAAASTERRPQTKSLNKQRFNLYSPDIVKYGPNKQLLFTTNIKFNNPYARPEDLSAHVAARMSSGFNQYPICELGYFPQPGYFCAGFRELKGIDRSPKPNTKADIYFIDDNHLILKISRDLVWCREMDIMPSTGNEVEMPGDAPQIYTYYGIRAEYAKEMHAIEQAKQREKSRAEKKQRRRERKKAAREQSEKKFWEQWEKSRQERGPEA</sequence>
<evidence type="ECO:0000313" key="3">
    <source>
        <dbReference type="Proteomes" id="UP001152024"/>
    </source>
</evidence>
<feature type="compositionally biased region" description="Basic residues" evidence="1">
    <location>
        <begin position="237"/>
        <end position="247"/>
    </location>
</feature>
<evidence type="ECO:0000313" key="2">
    <source>
        <dbReference type="EMBL" id="KAJ4112523.1"/>
    </source>
</evidence>
<gene>
    <name evidence="2" type="ORF">NW768_011690</name>
</gene>
<feature type="compositionally biased region" description="Basic and acidic residues" evidence="1">
    <location>
        <begin position="248"/>
        <end position="271"/>
    </location>
</feature>
<organism evidence="2 3">
    <name type="scientific">Fusarium equiseti</name>
    <name type="common">Fusarium scirpi</name>
    <dbReference type="NCBI Taxonomy" id="61235"/>
    <lineage>
        <taxon>Eukaryota</taxon>
        <taxon>Fungi</taxon>
        <taxon>Dikarya</taxon>
        <taxon>Ascomycota</taxon>
        <taxon>Pezizomycotina</taxon>
        <taxon>Sordariomycetes</taxon>
        <taxon>Hypocreomycetidae</taxon>
        <taxon>Hypocreales</taxon>
        <taxon>Nectriaceae</taxon>
        <taxon>Fusarium</taxon>
        <taxon>Fusarium incarnatum-equiseti species complex</taxon>
    </lineage>
</organism>
<feature type="region of interest" description="Disordered" evidence="1">
    <location>
        <begin position="225"/>
        <end position="271"/>
    </location>
</feature>
<dbReference type="EMBL" id="JAOQBH010000031">
    <property type="protein sequence ID" value="KAJ4112523.1"/>
    <property type="molecule type" value="Genomic_DNA"/>
</dbReference>
<protein>
    <submittedName>
        <fullName evidence="2">Uncharacterized protein</fullName>
    </submittedName>
</protein>
<proteinExistence type="predicted"/>
<name>A0ABQ8QX86_FUSEQ</name>
<comment type="caution">
    <text evidence="2">The sequence shown here is derived from an EMBL/GenBank/DDBJ whole genome shotgun (WGS) entry which is preliminary data.</text>
</comment>
<dbReference type="Proteomes" id="UP001152024">
    <property type="component" value="Unassembled WGS sequence"/>
</dbReference>
<feature type="non-terminal residue" evidence="2">
    <location>
        <position position="1"/>
    </location>
</feature>